<organism evidence="7 8">
    <name type="scientific">Pusillimonas noertemannii</name>
    <dbReference type="NCBI Taxonomy" id="305977"/>
    <lineage>
        <taxon>Bacteria</taxon>
        <taxon>Pseudomonadati</taxon>
        <taxon>Pseudomonadota</taxon>
        <taxon>Betaproteobacteria</taxon>
        <taxon>Burkholderiales</taxon>
        <taxon>Alcaligenaceae</taxon>
        <taxon>Pusillimonas</taxon>
    </lineage>
</organism>
<comment type="similarity">
    <text evidence="2">Belongs to the iron-containing alcohol dehydrogenase family.</text>
</comment>
<evidence type="ECO:0000256" key="3">
    <source>
        <dbReference type="ARBA" id="ARBA00023002"/>
    </source>
</evidence>
<evidence type="ECO:0000313" key="8">
    <source>
        <dbReference type="Proteomes" id="UP000246145"/>
    </source>
</evidence>
<dbReference type="InterPro" id="IPR001670">
    <property type="entry name" value="ADH_Fe/GldA"/>
</dbReference>
<dbReference type="Pfam" id="PF25137">
    <property type="entry name" value="ADH_Fe_C"/>
    <property type="match status" value="1"/>
</dbReference>
<dbReference type="PANTHER" id="PTHR11496:SF102">
    <property type="entry name" value="ALCOHOL DEHYDROGENASE 4"/>
    <property type="match status" value="1"/>
</dbReference>
<evidence type="ECO:0000313" key="7">
    <source>
        <dbReference type="EMBL" id="PVY60403.1"/>
    </source>
</evidence>
<evidence type="ECO:0000256" key="4">
    <source>
        <dbReference type="ARBA" id="ARBA00023027"/>
    </source>
</evidence>
<comment type="caution">
    <text evidence="7">The sequence shown here is derived from an EMBL/GenBank/DDBJ whole genome shotgun (WGS) entry which is preliminary data.</text>
</comment>
<dbReference type="InterPro" id="IPR039697">
    <property type="entry name" value="Alcohol_dehydrogenase_Fe"/>
</dbReference>
<keyword evidence="4" id="KW-0520">NAD</keyword>
<keyword evidence="8" id="KW-1185">Reference proteome</keyword>
<dbReference type="AlphaFoldDB" id="A0A2U1CHQ2"/>
<evidence type="ECO:0000259" key="5">
    <source>
        <dbReference type="Pfam" id="PF00465"/>
    </source>
</evidence>
<feature type="domain" description="Alcohol dehydrogenase iron-type/glycerol dehydrogenase GldA" evidence="5">
    <location>
        <begin position="17"/>
        <end position="183"/>
    </location>
</feature>
<evidence type="ECO:0000259" key="6">
    <source>
        <dbReference type="Pfam" id="PF25137"/>
    </source>
</evidence>
<dbReference type="SUPFAM" id="SSF56796">
    <property type="entry name" value="Dehydroquinate synthase-like"/>
    <property type="match status" value="1"/>
</dbReference>
<comment type="cofactor">
    <cofactor evidence="1">
        <name>Fe cation</name>
        <dbReference type="ChEBI" id="CHEBI:24875"/>
    </cofactor>
</comment>
<evidence type="ECO:0000256" key="2">
    <source>
        <dbReference type="ARBA" id="ARBA00007358"/>
    </source>
</evidence>
<dbReference type="GO" id="GO:0004022">
    <property type="term" value="F:alcohol dehydrogenase (NAD+) activity"/>
    <property type="evidence" value="ECO:0007669"/>
    <property type="project" value="TreeGrafter"/>
</dbReference>
<name>A0A2U1CHQ2_9BURK</name>
<evidence type="ECO:0000256" key="1">
    <source>
        <dbReference type="ARBA" id="ARBA00001962"/>
    </source>
</evidence>
<accession>A0A2U1CHQ2</accession>
<dbReference type="Gene3D" id="3.40.50.1970">
    <property type="match status" value="1"/>
</dbReference>
<protein>
    <submittedName>
        <fullName evidence="7">Uncharacterized protein</fullName>
    </submittedName>
</protein>
<reference evidence="7 8" key="1">
    <citation type="submission" date="2018-04" db="EMBL/GenBank/DDBJ databases">
        <title>Genomic Encyclopedia of Type Strains, Phase IV (KMG-IV): sequencing the most valuable type-strain genomes for metagenomic binning, comparative biology and taxonomic classification.</title>
        <authorList>
            <person name="Goeker M."/>
        </authorList>
    </citation>
    <scope>NUCLEOTIDE SEQUENCE [LARGE SCALE GENOMIC DNA]</scope>
    <source>
        <strain evidence="7 8">DSM 10065</strain>
    </source>
</reference>
<dbReference type="CDD" id="cd14861">
    <property type="entry name" value="Fe-ADH-like"/>
    <property type="match status" value="1"/>
</dbReference>
<dbReference type="RefSeq" id="WP_116519451.1">
    <property type="nucleotide sequence ID" value="NZ_JACCEX010000006.1"/>
</dbReference>
<gene>
    <name evidence="7" type="ORF">C7440_3646</name>
</gene>
<dbReference type="GO" id="GO:0046872">
    <property type="term" value="F:metal ion binding"/>
    <property type="evidence" value="ECO:0007669"/>
    <property type="project" value="InterPro"/>
</dbReference>
<dbReference type="FunFam" id="3.40.50.1970:FF:000003">
    <property type="entry name" value="Alcohol dehydrogenase, iron-containing"/>
    <property type="match status" value="1"/>
</dbReference>
<dbReference type="OrthoDB" id="9815791at2"/>
<proteinExistence type="inferred from homology"/>
<dbReference type="Pfam" id="PF00465">
    <property type="entry name" value="Fe-ADH"/>
    <property type="match status" value="1"/>
</dbReference>
<dbReference type="Gene3D" id="1.20.1090.10">
    <property type="entry name" value="Dehydroquinate synthase-like - alpha domain"/>
    <property type="match status" value="1"/>
</dbReference>
<dbReference type="STRING" id="1231391.GCA_000308195_00207"/>
<feature type="domain" description="Fe-containing alcohol dehydrogenase-like C-terminal" evidence="6">
    <location>
        <begin position="195"/>
        <end position="377"/>
    </location>
</feature>
<sequence length="384" mass="38289">MKRGEAGAAALVLDLPRTVCAAGSICTLAGELEALGVRRPLLVTDKGIQAAGLVARLADAYGNANALAVFGDVTENPLFSDVDRGVALYQQHSCDGVVALGGGSVIDTAKFIALLACNTGHIADYAGKPGVAHKASAPLVAIPTTAGTGSEASHSAAIHPDASAPAVGMSSRHLIPRVAILDPELTTGLPARLAAATGIDALSHCIEGYLSDKDQPLGKAIALEGIARVAGALRRAVAEPADLDARTDMMLAAYAGGVSIGMGLGPAHAVALACSDQGFHHGVLSGIGLVATLEATVAKVPERGAAVGDAFGLAPGASLAAAIADLMRELGLPATLAELGYAADGVQALADAAQRSHFNIFAPAKPTSAEYAAMLAESLAVPVS</sequence>
<dbReference type="InterPro" id="IPR018211">
    <property type="entry name" value="ADH_Fe_CS"/>
</dbReference>
<keyword evidence="3" id="KW-0560">Oxidoreductase</keyword>
<dbReference type="EMBL" id="QEKO01000009">
    <property type="protein sequence ID" value="PVY60403.1"/>
    <property type="molecule type" value="Genomic_DNA"/>
</dbReference>
<dbReference type="PANTHER" id="PTHR11496">
    <property type="entry name" value="ALCOHOL DEHYDROGENASE"/>
    <property type="match status" value="1"/>
</dbReference>
<dbReference type="Proteomes" id="UP000246145">
    <property type="component" value="Unassembled WGS sequence"/>
</dbReference>
<dbReference type="PROSITE" id="PS00913">
    <property type="entry name" value="ADH_IRON_1"/>
    <property type="match status" value="1"/>
</dbReference>
<dbReference type="InterPro" id="IPR056798">
    <property type="entry name" value="ADH_Fe_C"/>
</dbReference>